<feature type="region of interest" description="Disordered" evidence="1">
    <location>
        <begin position="1744"/>
        <end position="1780"/>
    </location>
</feature>
<feature type="compositionally biased region" description="Basic and acidic residues" evidence="1">
    <location>
        <begin position="57"/>
        <end position="66"/>
    </location>
</feature>
<feature type="region of interest" description="Disordered" evidence="1">
    <location>
        <begin position="2095"/>
        <end position="2222"/>
    </location>
</feature>
<keyword evidence="2" id="KW-0812">Transmembrane</keyword>
<feature type="compositionally biased region" description="Polar residues" evidence="1">
    <location>
        <begin position="1762"/>
        <end position="1771"/>
    </location>
</feature>
<dbReference type="Proteomes" id="UP000515154">
    <property type="component" value="Linkage group LG2"/>
</dbReference>
<feature type="region of interest" description="Disordered" evidence="1">
    <location>
        <begin position="602"/>
        <end position="703"/>
    </location>
</feature>
<evidence type="ECO:0000313" key="3">
    <source>
        <dbReference type="Proteomes" id="UP000515154"/>
    </source>
</evidence>
<feature type="compositionally biased region" description="Basic and acidic residues" evidence="1">
    <location>
        <begin position="2162"/>
        <end position="2187"/>
    </location>
</feature>
<gene>
    <name evidence="4" type="primary">LOC115222763</name>
</gene>
<feature type="region of interest" description="Disordered" evidence="1">
    <location>
        <begin position="543"/>
        <end position="566"/>
    </location>
</feature>
<protein>
    <submittedName>
        <fullName evidence="4">Uncharacterized protein LOC115222763 isoform X1</fullName>
    </submittedName>
</protein>
<reference evidence="4" key="1">
    <citation type="submission" date="2025-08" db="UniProtKB">
        <authorList>
            <consortium name="RefSeq"/>
        </authorList>
    </citation>
    <scope>IDENTIFICATION</scope>
</reference>
<feature type="compositionally biased region" description="Polar residues" evidence="1">
    <location>
        <begin position="252"/>
        <end position="283"/>
    </location>
</feature>
<keyword evidence="2" id="KW-0472">Membrane</keyword>
<feature type="region of interest" description="Disordered" evidence="1">
    <location>
        <begin position="735"/>
        <end position="756"/>
    </location>
</feature>
<dbReference type="RefSeq" id="XP_029648925.1">
    <property type="nucleotide sequence ID" value="XM_029793065.2"/>
</dbReference>
<feature type="compositionally biased region" description="Low complexity" evidence="1">
    <location>
        <begin position="338"/>
        <end position="359"/>
    </location>
</feature>
<feature type="region of interest" description="Disordered" evidence="1">
    <location>
        <begin position="806"/>
        <end position="881"/>
    </location>
</feature>
<evidence type="ECO:0000256" key="1">
    <source>
        <dbReference type="SAM" id="MobiDB-lite"/>
    </source>
</evidence>
<sequence length="2222" mass="246113">MNASGGVPAMDGAFERFITAAIATIITIMFSWRLLTDVNEYDSTIPIISPPPPRLKHLTEDNRETDDSNDYDNFSDADDEAEIEPATCQFRTFAFAMPASRQHSDHSIPGVTSHSNIPSAAEMSNVRYHSTNRADDCYQTMAIPRTTDIPGGCAEQEISYQPVEPLGLKANNTAVAATGSSSSSSCNNTVTAAASSTDIKVGSTVRSHPIVAKRETGKTVFTLSSASPLQQVVSPPPLEGVHTRPRLPSLQLGGNSPPQNLLASDDSLMTTTPRRSSHTSIEAPTTTPPCLSSSSTSTNVSRSSLTQTSSRGSQVKRPPPPLPPRRPQGSGGGGGDVTHTTINNNNNNYDNISSTTTSIASPNDRNTNATNTHTSTGDQTKKPAAAPILGRRAMANNNKNNVANKNESCQSTSSSNNSSRGSSSSGSSTSGSTSSLVCNREFRNIVDDDDFKQMVPSREMNFFRPRHRYCPPPPSPSNVHYYDIDSDSDSDSEVFYFNGLEPIEEEDSDDLSSDSDRCEEYEVKGSYPPSVIHHDYHDDDNNNFHTFNRSSSGSLGSSYKQPSSFSLTGVPARGNAGLLFSSHPGDAAATTTINNRTASLLSASSSHHHNNNISSSSNSTSISSSPRQHGRSFTTENKNSEAAKICEGSSVDTSFTSPYVSSSDEPTEREEPEEKGKETRPYSVVEECDQPRYEDDDTSRDNNNVTYTHATATVEQAPIICPPKQLFNVLPSSTSSFSLSNTHSTSVLTPPEPPPPPPPTTITITTTATVDNVISTNNIPVQHMYRGNNNGDTISYTSKVCAEEQSGFVTMPPPPPSSDHYQQQQQQQESRASGFGQVDNIDSTSKQTTVRSTEELSNSLKKSSVTARPLSQTIGDLSDTSRDLTTYNENALLTFTTSTNERSQRIKDDSVNPAQTPQKSRERSYSDGDVNPDEETCSSPSESTHGLMLDIRANATTKEETESYGDEFLIMGKNNLQNFQTPSPDVYCSNQSNWPIQLYFDATKSNAAENPPRGFTFSYSEPGETAYKARSYYVENYDNNSNTLNNNNVHHEYDDRRNMSELNENNNLSADDLTFTPPRDYVDNPVRFASDDINVFTASKLDNGPVIITRALSMTEAEPSRQPDNYTSLEQQNRYLSNYKEPESMETTSSRVQHGEGNQPRRTYSEQEAVENVLQYDGLTEKDLYINKYSDYVQSDYVTLVTLEKSYPDILKKGSFIENSQDINSNDYVREESMEDSVFPDVVKKDTYPVSSSHQGTVDHAHVLTFPDVLNKGIVEKTEDVISEDFTVLECKEKRPFPDIVDGQAYHVNEHAGYGQNYSVMQEAAEKTGFPDIVNREEFHLDRHLQETQQGYTMESKLLVHQEPKEDIIKNEIPVDYSSRLDTKEKPSSDSTRNSSYVSHVEMGAVLKPPSLIKNENLVPDTYSLTTSVDPVRKVTVSPESLSSSELGLKTEPAASEELVSSMDSEVEFEVFKSECLAHSEDYSSLLSLEKLDESGNMYPSQHEMSSNKADSENYEGSLSLEEYDELADLVSDQLSPPLTSALHRPLTVNTHIGGSRQVPLVRRKINAVRKRYFGSENNVSDLVEDENSVSNRFARYRKTSLRALKRRDAAKRLSLHNDPEAIHASRIRPSKSLSHISQLYLRSEPVCKYPRPPFHEIHPDCILSPGNADNLEESIQAASIDNLESCLSQYDSFCSLVETDIDTGETTERRFSFDSEAFEIPFSFQQSYFGKSTSLMDLRSEQQQVRRSTGKSRFADRNVPKSKSMQTLETNLDDDDDEDDLLGESSFRRVPSIHELRVSRSLQKLNVPAWYKNSSVSRSGSCILNRDNDSMKSFDWRFNASLTSSPASSIISHQAPVVIKTRVTPSYTRSYSAPLKTPKLVLPPKPANVRLPSDQFRNQEKPKGLMPIPIVPFLKIREMFEKKSQENNSQPTFPAPVSPVSKTPVKNSKPEPPKRITPVKPDSISQSKKSPVSPGFSPALRIDEAIEETNEEEELMEDAVDAVSYSYTSTQPNVTPVKYEIANVSAPGPVTLSTAPPLTNGNSTHVPEGRHVYFNNSPIVETCAEVSNHEVHEQYHTVDQAAPIIRRPVARRPVEADIQQQQQQQLQQQQDEPSAKATLSESKAPSETETTQDDSESKEKSRKVVKVSERVQMYDQASSSKEPEKNKASKEKDWKPKIFSFRDNKVAKSQPKQTPPQPPPPKAKLPVPFFRNRKVKKGTRP</sequence>
<feature type="region of interest" description="Disordered" evidence="1">
    <location>
        <begin position="1139"/>
        <end position="1166"/>
    </location>
</feature>
<feature type="transmembrane region" description="Helical" evidence="2">
    <location>
        <begin position="17"/>
        <end position="35"/>
    </location>
</feature>
<feature type="compositionally biased region" description="Low complexity" evidence="1">
    <location>
        <begin position="2100"/>
        <end position="2111"/>
    </location>
</feature>
<feature type="compositionally biased region" description="Polar residues" evidence="1">
    <location>
        <begin position="650"/>
        <end position="664"/>
    </location>
</feature>
<feature type="compositionally biased region" description="Polar residues" evidence="1">
    <location>
        <begin position="360"/>
        <end position="378"/>
    </location>
</feature>
<feature type="compositionally biased region" description="Pro residues" evidence="1">
    <location>
        <begin position="2194"/>
        <end position="2204"/>
    </location>
</feature>
<feature type="compositionally biased region" description="Pro residues" evidence="1">
    <location>
        <begin position="317"/>
        <end position="326"/>
    </location>
</feature>
<feature type="region of interest" description="Disordered" evidence="1">
    <location>
        <begin position="895"/>
        <end position="947"/>
    </location>
</feature>
<evidence type="ECO:0000256" key="2">
    <source>
        <dbReference type="SAM" id="Phobius"/>
    </source>
</evidence>
<feature type="compositionally biased region" description="Basic residues" evidence="1">
    <location>
        <begin position="2212"/>
        <end position="2222"/>
    </location>
</feature>
<dbReference type="KEGG" id="osn:115222763"/>
<feature type="compositionally biased region" description="Low complexity" evidence="1">
    <location>
        <begin position="543"/>
        <end position="564"/>
    </location>
</feature>
<feature type="region of interest" description="Disordered" evidence="1">
    <location>
        <begin position="401"/>
        <end position="435"/>
    </location>
</feature>
<accession>A0A6P7TF52</accession>
<feature type="compositionally biased region" description="Low complexity" evidence="1">
    <location>
        <begin position="602"/>
        <end position="625"/>
    </location>
</feature>
<feature type="compositionally biased region" description="Low complexity" evidence="1">
    <location>
        <begin position="284"/>
        <end position="306"/>
    </location>
</feature>
<evidence type="ECO:0000313" key="4">
    <source>
        <dbReference type="RefSeq" id="XP_029648925.1"/>
    </source>
</evidence>
<keyword evidence="3" id="KW-1185">Reference proteome</keyword>
<feature type="region of interest" description="Disordered" evidence="1">
    <location>
        <begin position="230"/>
        <end position="384"/>
    </location>
</feature>
<feature type="compositionally biased region" description="Polar residues" evidence="1">
    <location>
        <begin position="840"/>
        <end position="875"/>
    </location>
</feature>
<proteinExistence type="predicted"/>
<organism evidence="3 4">
    <name type="scientific">Octopus sinensis</name>
    <name type="common">East Asian common octopus</name>
    <dbReference type="NCBI Taxonomy" id="2607531"/>
    <lineage>
        <taxon>Eukaryota</taxon>
        <taxon>Metazoa</taxon>
        <taxon>Spiralia</taxon>
        <taxon>Lophotrochozoa</taxon>
        <taxon>Mollusca</taxon>
        <taxon>Cephalopoda</taxon>
        <taxon>Coleoidea</taxon>
        <taxon>Octopodiformes</taxon>
        <taxon>Octopoda</taxon>
        <taxon>Incirrata</taxon>
        <taxon>Octopodidae</taxon>
        <taxon>Octopus</taxon>
    </lineage>
</organism>
<feature type="region of interest" description="Disordered" evidence="1">
    <location>
        <begin position="49"/>
        <end position="69"/>
    </location>
</feature>
<name>A0A6P7TF52_9MOLL</name>
<keyword evidence="2" id="KW-1133">Transmembrane helix</keyword>
<feature type="region of interest" description="Disordered" evidence="1">
    <location>
        <begin position="1924"/>
        <end position="1979"/>
    </location>
</feature>
<feature type="compositionally biased region" description="Low complexity" evidence="1">
    <location>
        <begin position="735"/>
        <end position="746"/>
    </location>
</feature>
<feature type="compositionally biased region" description="Polar residues" evidence="1">
    <location>
        <begin position="2118"/>
        <end position="2130"/>
    </location>
</feature>